<comment type="caution">
    <text evidence="1">The sequence shown here is derived from an EMBL/GenBank/DDBJ whole genome shotgun (WGS) entry which is preliminary data.</text>
</comment>
<evidence type="ECO:0000313" key="1">
    <source>
        <dbReference type="EMBL" id="KAF2621390.1"/>
    </source>
</evidence>
<reference evidence="1" key="1">
    <citation type="journal article" date="2020" name="Stud. Mycol.">
        <title>101 Dothideomycetes genomes: a test case for predicting lifestyles and emergence of pathogens.</title>
        <authorList>
            <person name="Haridas S."/>
            <person name="Albert R."/>
            <person name="Binder M."/>
            <person name="Bloem J."/>
            <person name="Labutti K."/>
            <person name="Salamov A."/>
            <person name="Andreopoulos B."/>
            <person name="Baker S."/>
            <person name="Barry K."/>
            <person name="Bills G."/>
            <person name="Bluhm B."/>
            <person name="Cannon C."/>
            <person name="Castanera R."/>
            <person name="Culley D."/>
            <person name="Daum C."/>
            <person name="Ezra D."/>
            <person name="Gonzalez J."/>
            <person name="Henrissat B."/>
            <person name="Kuo A."/>
            <person name="Liang C."/>
            <person name="Lipzen A."/>
            <person name="Lutzoni F."/>
            <person name="Magnuson J."/>
            <person name="Mondo S."/>
            <person name="Nolan M."/>
            <person name="Ohm R."/>
            <person name="Pangilinan J."/>
            <person name="Park H.-J."/>
            <person name="Ramirez L."/>
            <person name="Alfaro M."/>
            <person name="Sun H."/>
            <person name="Tritt A."/>
            <person name="Yoshinaga Y."/>
            <person name="Zwiers L.-H."/>
            <person name="Turgeon B."/>
            <person name="Goodwin S."/>
            <person name="Spatafora J."/>
            <person name="Crous P."/>
            <person name="Grigoriev I."/>
        </authorList>
    </citation>
    <scope>NUCLEOTIDE SEQUENCE</scope>
    <source>
        <strain evidence="1">CBS 525.71</strain>
    </source>
</reference>
<proteinExistence type="predicted"/>
<gene>
    <name evidence="1" type="ORF">BU25DRAFT_463748</name>
</gene>
<name>A0ACB6RHJ8_9PLEO</name>
<evidence type="ECO:0000313" key="2">
    <source>
        <dbReference type="Proteomes" id="UP000799754"/>
    </source>
</evidence>
<sequence length="412" mass="46514">MTENTFHTAVSGYGERAAPKPYVLQETDDYAKLLQSKELWPVDVSVEQDWSGRGQHVEFEDTEQARDEINRILKFQRSLGTQSTATVQSVKCRRVLLARKSIICSKRHITRSEAIDEVVHLTQLRHAHILRVIGTYVIGKELSILLYPVAEYNLESFLDILHEHVKQTGTAEAYSESHIFDMMTACRQFPLCLANGIAYMHSKFTKHMDIKPQNLLIKLHPQHADTYRIYVADFGISRSYRDLDASNTDGPTSFTFKYAAPEVVAQEERGLAADIFSLGCVYYEILEALLSVTGINHRSFQLQPDTGSVSYQSNIELLHGYLASMSSWLDDFPISGVLPHITDTELLEVLRQMLHWDPTKRPSAAKISSVLSSIWPLGPDSCCSEGQVQLEAHVSGWSLYGPKMFTDLEAED</sequence>
<protein>
    <submittedName>
        <fullName evidence="1">Kinase-like protein</fullName>
    </submittedName>
</protein>
<dbReference type="Proteomes" id="UP000799754">
    <property type="component" value="Unassembled WGS sequence"/>
</dbReference>
<dbReference type="EMBL" id="MU006756">
    <property type="protein sequence ID" value="KAF2621390.1"/>
    <property type="molecule type" value="Genomic_DNA"/>
</dbReference>
<keyword evidence="2" id="KW-1185">Reference proteome</keyword>
<accession>A0ACB6RHJ8</accession>
<organism evidence="1 2">
    <name type="scientific">Macroventuria anomochaeta</name>
    <dbReference type="NCBI Taxonomy" id="301207"/>
    <lineage>
        <taxon>Eukaryota</taxon>
        <taxon>Fungi</taxon>
        <taxon>Dikarya</taxon>
        <taxon>Ascomycota</taxon>
        <taxon>Pezizomycotina</taxon>
        <taxon>Dothideomycetes</taxon>
        <taxon>Pleosporomycetidae</taxon>
        <taxon>Pleosporales</taxon>
        <taxon>Pleosporineae</taxon>
        <taxon>Didymellaceae</taxon>
        <taxon>Macroventuria</taxon>
    </lineage>
</organism>